<dbReference type="UniPathway" id="UPA00148"/>
<dbReference type="CDD" id="cd01750">
    <property type="entry name" value="GATase1_CobQ"/>
    <property type="match status" value="1"/>
</dbReference>
<evidence type="ECO:0000256" key="2">
    <source>
        <dbReference type="ARBA" id="ARBA00022573"/>
    </source>
</evidence>
<dbReference type="SUPFAM" id="SSF52540">
    <property type="entry name" value="P-loop containing nucleoside triphosphate hydrolases"/>
    <property type="match status" value="1"/>
</dbReference>
<feature type="domain" description="CobB/CobQ-like glutamine amidotransferase" evidence="6">
    <location>
        <begin position="255"/>
        <end position="456"/>
    </location>
</feature>
<proteinExistence type="inferred from homology"/>
<dbReference type="InterPro" id="IPR011698">
    <property type="entry name" value="GATase_3"/>
</dbReference>
<dbReference type="InterPro" id="IPR004459">
    <property type="entry name" value="CobQ_synth"/>
</dbReference>
<feature type="active site" description="Nucleophile" evidence="4">
    <location>
        <position position="334"/>
    </location>
</feature>
<evidence type="ECO:0000259" key="5">
    <source>
        <dbReference type="Pfam" id="PF01656"/>
    </source>
</evidence>
<dbReference type="STRING" id="1742973.COMA2_60107"/>
<keyword evidence="2 4" id="KW-0169">Cobalamin biosynthesis</keyword>
<dbReference type="AlphaFoldDB" id="A0A0S4LN81"/>
<evidence type="ECO:0000313" key="8">
    <source>
        <dbReference type="Proteomes" id="UP000198736"/>
    </source>
</evidence>
<dbReference type="GO" id="GO:0003824">
    <property type="term" value="F:catalytic activity"/>
    <property type="evidence" value="ECO:0007669"/>
    <property type="project" value="InterPro"/>
</dbReference>
<dbReference type="Pfam" id="PF07685">
    <property type="entry name" value="GATase_3"/>
    <property type="match status" value="1"/>
</dbReference>
<dbReference type="InterPro" id="IPR029062">
    <property type="entry name" value="Class_I_gatase-like"/>
</dbReference>
<dbReference type="NCBIfam" id="TIGR00313">
    <property type="entry name" value="cobQ"/>
    <property type="match status" value="1"/>
</dbReference>
<dbReference type="HAMAP" id="MF_00028">
    <property type="entry name" value="CobQ"/>
    <property type="match status" value="1"/>
</dbReference>
<evidence type="ECO:0000256" key="4">
    <source>
        <dbReference type="HAMAP-Rule" id="MF_00028"/>
    </source>
</evidence>
<name>A0A0S4LN81_9BACT</name>
<evidence type="ECO:0000256" key="1">
    <source>
        <dbReference type="ARBA" id="ARBA00004953"/>
    </source>
</evidence>
<dbReference type="Gene3D" id="3.40.50.300">
    <property type="entry name" value="P-loop containing nucleotide triphosphate hydrolases"/>
    <property type="match status" value="1"/>
</dbReference>
<dbReference type="NCBIfam" id="NF001989">
    <property type="entry name" value="PRK00784.1"/>
    <property type="match status" value="1"/>
</dbReference>
<dbReference type="PANTHER" id="PTHR21343">
    <property type="entry name" value="DETHIOBIOTIN SYNTHETASE"/>
    <property type="match status" value="1"/>
</dbReference>
<evidence type="ECO:0000259" key="6">
    <source>
        <dbReference type="Pfam" id="PF07685"/>
    </source>
</evidence>
<dbReference type="PANTHER" id="PTHR21343:SF1">
    <property type="entry name" value="COBYRIC ACID SYNTHASE"/>
    <property type="match status" value="1"/>
</dbReference>
<comment type="pathway">
    <text evidence="1 4">Cofactor biosynthesis; adenosylcobalamin biosynthesis.</text>
</comment>
<dbReference type="InterPro" id="IPR047045">
    <property type="entry name" value="CobQ_N"/>
</dbReference>
<keyword evidence="8" id="KW-1185">Reference proteome</keyword>
<dbReference type="Proteomes" id="UP000198736">
    <property type="component" value="Unassembled WGS sequence"/>
</dbReference>
<feature type="domain" description="CobQ/CobB/MinD/ParA nucleotide binding" evidence="5">
    <location>
        <begin position="6"/>
        <end position="231"/>
    </location>
</feature>
<accession>A0A0S4LN81</accession>
<sequence length="509" mass="56213">MTARAIAVLGTGSDVGKSLIAAGICRSLHRTGVRVAPFKAQNMSLNSFVTPDGHEIGRAQALQAEACGLSPHVDMNPILLKPESDRCSQVVILGKVFAKQEASAYCDGRSRLWSVVQDSYARLSKQYDMMVIEGAGSAAEVNLRKWDLVNWPVVEYANAQVLLVADIDRGGVFAQVIGTLDLLEPDERARVCGVVINKFRGDPTLFADGVRFLESRTGIPVLGIVPFLRDLRLDQEDSLDLGRQHLTSFAPDRINIAVILLPYMSNFTDFNVLAAEKDVALKYVGTPSALVDADCVIIPGSKNTVADLSYLKERGFMALLDNHLRSRRELIGICGGYQMLGRRIADPDCVEEGGSGCGLGYLDTETVLGKKKYTAQIEAYPTDFFPAGQGLVRGYQIHMGVTRRVNERPCFRVRRHSARKADAPHSMATHTDEFDGAIRHDGLVWGTYIHGVFDEPGFRRSWLNRARLKKGLPPLDIHTSMSVTVHLRDELDRWADHLSRNINLSCLLR</sequence>
<dbReference type="GO" id="GO:0015420">
    <property type="term" value="F:ABC-type vitamin B12 transporter activity"/>
    <property type="evidence" value="ECO:0007669"/>
    <property type="project" value="UniProtKB-UniRule"/>
</dbReference>
<dbReference type="OrthoDB" id="9808302at2"/>
<protein>
    <recommendedName>
        <fullName evidence="4">Cobyric acid synthase</fullName>
    </recommendedName>
</protein>
<keyword evidence="3 4" id="KW-0315">Glutamine amidotransferase</keyword>
<dbReference type="RefSeq" id="WP_090901155.1">
    <property type="nucleotide sequence ID" value="NZ_CZPZ01000033.1"/>
</dbReference>
<feature type="active site" evidence="4">
    <location>
        <position position="450"/>
    </location>
</feature>
<dbReference type="InterPro" id="IPR033949">
    <property type="entry name" value="CobQ_GATase1"/>
</dbReference>
<dbReference type="SUPFAM" id="SSF52317">
    <property type="entry name" value="Class I glutamine amidotransferase-like"/>
    <property type="match status" value="1"/>
</dbReference>
<evidence type="ECO:0000313" key="7">
    <source>
        <dbReference type="EMBL" id="CUS39027.1"/>
    </source>
</evidence>
<organism evidence="7 8">
    <name type="scientific">Candidatus Nitrospira nitrificans</name>
    <dbReference type="NCBI Taxonomy" id="1742973"/>
    <lineage>
        <taxon>Bacteria</taxon>
        <taxon>Pseudomonadati</taxon>
        <taxon>Nitrospirota</taxon>
        <taxon>Nitrospiria</taxon>
        <taxon>Nitrospirales</taxon>
        <taxon>Nitrospiraceae</taxon>
        <taxon>Nitrospira</taxon>
    </lineage>
</organism>
<dbReference type="PROSITE" id="PS51274">
    <property type="entry name" value="GATASE_COBBQ"/>
    <property type="match status" value="1"/>
</dbReference>
<dbReference type="InterPro" id="IPR027417">
    <property type="entry name" value="P-loop_NTPase"/>
</dbReference>
<reference evidence="8" key="1">
    <citation type="submission" date="2015-10" db="EMBL/GenBank/DDBJ databases">
        <authorList>
            <person name="Luecker S."/>
            <person name="Luecker S."/>
        </authorList>
    </citation>
    <scope>NUCLEOTIDE SEQUENCE [LARGE SCALE GENOMIC DNA]</scope>
</reference>
<comment type="function">
    <text evidence="4">Catalyzes amidations at positions B, D, E, and G on adenosylcobyrinic A,C-diamide. NH(2) groups are provided by glutamine, and one molecule of ATP is hydrogenolyzed for each amidation.</text>
</comment>
<gene>
    <name evidence="4 7" type="primary">cobQ</name>
    <name evidence="7" type="ORF">COMA2_60107</name>
</gene>
<dbReference type="InterPro" id="IPR002586">
    <property type="entry name" value="CobQ/CobB/MinD/ParA_Nub-bd_dom"/>
</dbReference>
<evidence type="ECO:0000256" key="3">
    <source>
        <dbReference type="ARBA" id="ARBA00022962"/>
    </source>
</evidence>
<dbReference type="Gene3D" id="3.40.50.880">
    <property type="match status" value="1"/>
</dbReference>
<dbReference type="Pfam" id="PF01656">
    <property type="entry name" value="CbiA"/>
    <property type="match status" value="1"/>
</dbReference>
<dbReference type="CDD" id="cd05389">
    <property type="entry name" value="CobQ_N"/>
    <property type="match status" value="1"/>
</dbReference>
<dbReference type="GO" id="GO:0009236">
    <property type="term" value="P:cobalamin biosynthetic process"/>
    <property type="evidence" value="ECO:0007669"/>
    <property type="project" value="UniProtKB-UniRule"/>
</dbReference>
<comment type="similarity">
    <text evidence="4">Belongs to the CobB/CobQ family. CobQ subfamily.</text>
</comment>
<dbReference type="EMBL" id="CZPZ01000033">
    <property type="protein sequence ID" value="CUS39027.1"/>
    <property type="molecule type" value="Genomic_DNA"/>
</dbReference>